<dbReference type="FunFam" id="3.40.50.1970:FF:000003">
    <property type="entry name" value="Alcohol dehydrogenase, iron-containing"/>
    <property type="match status" value="1"/>
</dbReference>
<feature type="domain" description="Fe-containing alcohol dehydrogenase-like C-terminal" evidence="6">
    <location>
        <begin position="190"/>
        <end position="380"/>
    </location>
</feature>
<keyword evidence="4" id="KW-0520">NAD</keyword>
<name>U5T7I2_9GAMM</name>
<dbReference type="AlphaFoldDB" id="U5T7I2"/>
<dbReference type="RefSeq" id="WP_023367045.1">
    <property type="nucleotide sequence ID" value="NC_022664.1"/>
</dbReference>
<dbReference type="Pfam" id="PF00465">
    <property type="entry name" value="Fe-ADH"/>
    <property type="match status" value="1"/>
</dbReference>
<keyword evidence="8" id="KW-1185">Reference proteome</keyword>
<dbReference type="eggNOG" id="COG1454">
    <property type="taxonomic scope" value="Bacteria"/>
</dbReference>
<evidence type="ECO:0000259" key="6">
    <source>
        <dbReference type="Pfam" id="PF25137"/>
    </source>
</evidence>
<dbReference type="EMBL" id="CP005990">
    <property type="protein sequence ID" value="AGY92162.1"/>
    <property type="molecule type" value="Genomic_DNA"/>
</dbReference>
<dbReference type="Gene3D" id="3.40.50.1970">
    <property type="match status" value="1"/>
</dbReference>
<evidence type="ECO:0000256" key="1">
    <source>
        <dbReference type="ARBA" id="ARBA00001962"/>
    </source>
</evidence>
<dbReference type="PANTHER" id="PTHR11496:SF102">
    <property type="entry name" value="ALCOHOL DEHYDROGENASE 4"/>
    <property type="match status" value="1"/>
</dbReference>
<dbReference type="HOGENOM" id="CLU_007207_0_0_6"/>
<dbReference type="KEGG" id="spiu:SPICUR_05945"/>
<dbReference type="PATRIC" id="fig|1335757.3.peg.1164"/>
<accession>U5T7I2</accession>
<dbReference type="Proteomes" id="UP000017640">
    <property type="component" value="Chromosome"/>
</dbReference>
<dbReference type="Pfam" id="PF25137">
    <property type="entry name" value="ADH_Fe_C"/>
    <property type="match status" value="1"/>
</dbReference>
<dbReference type="InterPro" id="IPR039697">
    <property type="entry name" value="Alcohol_dehydrogenase_Fe"/>
</dbReference>
<evidence type="ECO:0000256" key="3">
    <source>
        <dbReference type="ARBA" id="ARBA00023002"/>
    </source>
</evidence>
<evidence type="ECO:0000256" key="2">
    <source>
        <dbReference type="ARBA" id="ARBA00007358"/>
    </source>
</evidence>
<organism evidence="7 8">
    <name type="scientific">Spiribacter curvatus</name>
    <dbReference type="NCBI Taxonomy" id="1335757"/>
    <lineage>
        <taxon>Bacteria</taxon>
        <taxon>Pseudomonadati</taxon>
        <taxon>Pseudomonadota</taxon>
        <taxon>Gammaproteobacteria</taxon>
        <taxon>Chromatiales</taxon>
        <taxon>Ectothiorhodospiraceae</taxon>
        <taxon>Spiribacter</taxon>
    </lineage>
</organism>
<dbReference type="PROSITE" id="PS00913">
    <property type="entry name" value="ADH_IRON_1"/>
    <property type="match status" value="1"/>
</dbReference>
<evidence type="ECO:0000256" key="4">
    <source>
        <dbReference type="ARBA" id="ARBA00023027"/>
    </source>
</evidence>
<dbReference type="InterPro" id="IPR018211">
    <property type="entry name" value="ADH_Fe_CS"/>
</dbReference>
<dbReference type="STRING" id="1335757.SPICUR_05945"/>
<feature type="domain" description="Alcohol dehydrogenase iron-type/glycerol dehydrogenase GldA" evidence="5">
    <location>
        <begin position="10"/>
        <end position="177"/>
    </location>
</feature>
<dbReference type="GO" id="GO:0046872">
    <property type="term" value="F:metal ion binding"/>
    <property type="evidence" value="ECO:0007669"/>
    <property type="project" value="InterPro"/>
</dbReference>
<dbReference type="GO" id="GO:0004022">
    <property type="term" value="F:alcohol dehydrogenase (NAD+) activity"/>
    <property type="evidence" value="ECO:0007669"/>
    <property type="project" value="TreeGrafter"/>
</dbReference>
<dbReference type="SUPFAM" id="SSF56796">
    <property type="entry name" value="Dehydroquinate synthase-like"/>
    <property type="match status" value="1"/>
</dbReference>
<evidence type="ECO:0000259" key="5">
    <source>
        <dbReference type="Pfam" id="PF00465"/>
    </source>
</evidence>
<evidence type="ECO:0000313" key="8">
    <source>
        <dbReference type="Proteomes" id="UP000017640"/>
    </source>
</evidence>
<dbReference type="InterPro" id="IPR056798">
    <property type="entry name" value="ADH_Fe_C"/>
</dbReference>
<sequence length="380" mass="39088">MELAFDLHLPRHIRFGRDAAASGAETVGTRGQRPLLIHGANPRRSQWLVDALTAAGCPPITFACPHEPDVALIEAAVATGRRSGVDVVVGLGGGSVIDTAKAVAGLIPATGEAVDYLEVVGKGAALDAALLPFIALPTTAGTGTEATRNAVIDVPSARRKVSLRDPRLLPAVAIVDPALTDHTPAAVTLPSGLDAITQVIEPFISCRANRFTDALCRDAIPLGIDALRTLMAQEDSAARDTMAWVSLSGGLALANAKLGAVHGLAGPLGGMTDMPHGAIAGALLPAVLRANRAATDGRTADRIGEVEHWIAKALGCEVHSAIDHLAVWARAQGLPGLGDAGLDPAELPVIAEAAARSSSMQGNPVVLPAERLVEVMEQAW</sequence>
<comment type="cofactor">
    <cofactor evidence="1">
        <name>Fe cation</name>
        <dbReference type="ChEBI" id="CHEBI:24875"/>
    </cofactor>
</comment>
<dbReference type="InterPro" id="IPR001670">
    <property type="entry name" value="ADH_Fe/GldA"/>
</dbReference>
<comment type="similarity">
    <text evidence="2">Belongs to the iron-containing alcohol dehydrogenase family.</text>
</comment>
<protein>
    <submittedName>
        <fullName evidence="7">Uncharacterized protein</fullName>
    </submittedName>
</protein>
<evidence type="ECO:0000313" key="7">
    <source>
        <dbReference type="EMBL" id="AGY92162.1"/>
    </source>
</evidence>
<proteinExistence type="inferred from homology"/>
<gene>
    <name evidence="7" type="ORF">SPICUR_05945</name>
</gene>
<dbReference type="PANTHER" id="PTHR11496">
    <property type="entry name" value="ALCOHOL DEHYDROGENASE"/>
    <property type="match status" value="1"/>
</dbReference>
<reference evidence="7 8" key="1">
    <citation type="journal article" date="2013" name="BMC Genomics">
        <title>Genomes of "Spiribacter", a streamlined, successful halophilic bacterium.</title>
        <authorList>
            <person name="Lopez-Perez M."/>
            <person name="Ghai R."/>
            <person name="Leon M.J."/>
            <person name="Rodriguez-Olmos A."/>
            <person name="Copa-Patino J.L."/>
            <person name="Soliveri J."/>
            <person name="Sanchez-Porro C."/>
            <person name="Ventosa A."/>
            <person name="Rodriguez-Valera F."/>
        </authorList>
    </citation>
    <scope>NUCLEOTIDE SEQUENCE [LARGE SCALE GENOMIC DNA]</scope>
    <source>
        <strain evidence="7 8">UAH-SP71</strain>
    </source>
</reference>
<keyword evidence="3" id="KW-0560">Oxidoreductase</keyword>
<dbReference type="Gene3D" id="1.20.1090.10">
    <property type="entry name" value="Dehydroquinate synthase-like - alpha domain"/>
    <property type="match status" value="1"/>
</dbReference>
<dbReference type="OrthoDB" id="9815791at2"/>